<evidence type="ECO:0000313" key="2">
    <source>
        <dbReference type="EMBL" id="QXO15771.1"/>
    </source>
</evidence>
<name>A0A975U736_9VIBR</name>
<protein>
    <submittedName>
        <fullName evidence="2">Uncharacterized protein</fullName>
    </submittedName>
</protein>
<feature type="chain" id="PRO_5037883269" evidence="1">
    <location>
        <begin position="24"/>
        <end position="103"/>
    </location>
</feature>
<sequence>MTKVTSIITATLLSTTFAAGAMAADLSMDVATQDNLATVSLTQNGQAVANYPVQIQGQTYLTSEDGTLTYKNYAPTARTLKIVAEDSAGNLIVKQGFVARDDG</sequence>
<keyword evidence="3" id="KW-1185">Reference proteome</keyword>
<accession>A0A975U736</accession>
<dbReference type="RefSeq" id="WP_218561684.1">
    <property type="nucleotide sequence ID" value="NZ_CP076642.1"/>
</dbReference>
<evidence type="ECO:0000313" key="3">
    <source>
        <dbReference type="Proteomes" id="UP000694232"/>
    </source>
</evidence>
<organism evidence="2 3">
    <name type="scientific">Vibrio ostreae</name>
    <dbReference type="NCBI Taxonomy" id="2841925"/>
    <lineage>
        <taxon>Bacteria</taxon>
        <taxon>Pseudomonadati</taxon>
        <taxon>Pseudomonadota</taxon>
        <taxon>Gammaproteobacteria</taxon>
        <taxon>Vibrionales</taxon>
        <taxon>Vibrionaceae</taxon>
        <taxon>Vibrio</taxon>
    </lineage>
</organism>
<evidence type="ECO:0000256" key="1">
    <source>
        <dbReference type="SAM" id="SignalP"/>
    </source>
</evidence>
<proteinExistence type="predicted"/>
<dbReference type="KEGG" id="vos:KNV97_04985"/>
<dbReference type="EMBL" id="CP076642">
    <property type="protein sequence ID" value="QXO15771.1"/>
    <property type="molecule type" value="Genomic_DNA"/>
</dbReference>
<reference evidence="2" key="1">
    <citation type="submission" date="2021-06" db="EMBL/GenBank/DDBJ databases">
        <title>Vibrio nov. sp., novel gut bacterium isolated from Yellow Sea oyster.</title>
        <authorList>
            <person name="Muhammad N."/>
            <person name="Nguyen T.H."/>
            <person name="Lee Y.-J."/>
            <person name="Ko J."/>
            <person name="Kim S.-G."/>
        </authorList>
    </citation>
    <scope>NUCLEOTIDE SEQUENCE</scope>
    <source>
        <strain evidence="2">OG9-811</strain>
    </source>
</reference>
<gene>
    <name evidence="2" type="ORF">KNV97_04985</name>
</gene>
<feature type="signal peptide" evidence="1">
    <location>
        <begin position="1"/>
        <end position="23"/>
    </location>
</feature>
<dbReference type="Proteomes" id="UP000694232">
    <property type="component" value="Chromosome 2"/>
</dbReference>
<keyword evidence="1" id="KW-0732">Signal</keyword>
<dbReference type="AlphaFoldDB" id="A0A975U736"/>